<keyword evidence="15" id="KW-1185">Reference proteome</keyword>
<dbReference type="PIRSF" id="PIRSF001413">
    <property type="entry name" value="Trp_syn_beta"/>
    <property type="match status" value="1"/>
</dbReference>
<comment type="catalytic activity">
    <reaction evidence="12">
        <text>(1S,2R)-1-C-(indol-3-yl)glycerol 3-phosphate + L-serine = D-glyceraldehyde 3-phosphate + L-tryptophan + H2O</text>
        <dbReference type="Rhea" id="RHEA:10532"/>
        <dbReference type="ChEBI" id="CHEBI:15377"/>
        <dbReference type="ChEBI" id="CHEBI:33384"/>
        <dbReference type="ChEBI" id="CHEBI:57912"/>
        <dbReference type="ChEBI" id="CHEBI:58866"/>
        <dbReference type="ChEBI" id="CHEBI:59776"/>
        <dbReference type="EC" id="4.2.1.20"/>
    </reaction>
</comment>
<keyword evidence="9" id="KW-0663">Pyridoxal phosphate</keyword>
<dbReference type="NCBIfam" id="TIGR01415">
    <property type="entry name" value="trpB_rel"/>
    <property type="match status" value="1"/>
</dbReference>
<dbReference type="SUPFAM" id="SSF53686">
    <property type="entry name" value="Tryptophan synthase beta subunit-like PLP-dependent enzymes"/>
    <property type="match status" value="1"/>
</dbReference>
<name>A0A4R7VF82_9PSEU</name>
<evidence type="ECO:0000313" key="14">
    <source>
        <dbReference type="EMBL" id="TDV47883.1"/>
    </source>
</evidence>
<accession>A0A4R7VF82</accession>
<dbReference type="GO" id="GO:0004834">
    <property type="term" value="F:tryptophan synthase activity"/>
    <property type="evidence" value="ECO:0007669"/>
    <property type="project" value="UniProtKB-EC"/>
</dbReference>
<protein>
    <recommendedName>
        <fullName evidence="6">tryptophan synthase</fullName>
        <ecNumber evidence="6">4.2.1.20</ecNumber>
    </recommendedName>
</protein>
<evidence type="ECO:0000313" key="15">
    <source>
        <dbReference type="Proteomes" id="UP000294927"/>
    </source>
</evidence>
<dbReference type="GO" id="GO:0052684">
    <property type="term" value="F:L-serine hydro-lyase (adding indole, L-tryptophan-forming) activity"/>
    <property type="evidence" value="ECO:0007669"/>
    <property type="project" value="TreeGrafter"/>
</dbReference>
<keyword evidence="11" id="KW-0456">Lyase</keyword>
<sequence length="456" mass="49153">MTEQVRFQLPQEELPTHWYNIAADLPPMAPAINAKTGIPITPEDMMRTTAPALVEQEFSKEREIAIPEEVRQIYAQWRPTPMFRARRLERELNTPARIYYKYEGDAPTGSFKPNSSVPQVFYNKQAGRSMVVADTGAGQWGAAIAFAASLFDMKAKVFQVRVSAEQKPHRKTMMETFGSECIPSPSTETAPGRATLAEFPDHPGSLAVAKSEALQIVFDDPDAGYTRGSAANHVCLHQTVIGQEAKRQLELLGDYPDIVIGCAGGGSNLAGLAFPFLGEKLAGGRDVQLLAVEPSACPTLTRGRIAYDHSDSGGMTPLQRMHTLGNGFVPPPVHAGGLRAHSIAPLISWVVELGYMQAVAESQKRAFEAGVLFLRAEGVLAAPEATHAIRAAVDEAVRCRETGEEKTILFGLTGHGNFDLGAYQRFAAGTLPDDSVSEESLAVGLASIPETPGVQS</sequence>
<evidence type="ECO:0000256" key="10">
    <source>
        <dbReference type="ARBA" id="ARBA00023141"/>
    </source>
</evidence>
<dbReference type="AlphaFoldDB" id="A0A4R7VF82"/>
<dbReference type="InterPro" id="IPR001926">
    <property type="entry name" value="TrpB-like_PALP"/>
</dbReference>
<keyword evidence="10" id="KW-0057">Aromatic amino acid biosynthesis</keyword>
<feature type="domain" description="Tryptophan synthase beta chain-like PALP" evidence="13">
    <location>
        <begin position="77"/>
        <end position="414"/>
    </location>
</feature>
<dbReference type="InterPro" id="IPR023026">
    <property type="entry name" value="Trp_synth_beta/beta-like"/>
</dbReference>
<evidence type="ECO:0000256" key="2">
    <source>
        <dbReference type="ARBA" id="ARBA00002786"/>
    </source>
</evidence>
<evidence type="ECO:0000256" key="12">
    <source>
        <dbReference type="ARBA" id="ARBA00049047"/>
    </source>
</evidence>
<comment type="function">
    <text evidence="2">The beta subunit is responsible for the synthesis of L-tryptophan from indole and L-serine.</text>
</comment>
<evidence type="ECO:0000256" key="6">
    <source>
        <dbReference type="ARBA" id="ARBA00012043"/>
    </source>
</evidence>
<evidence type="ECO:0000256" key="3">
    <source>
        <dbReference type="ARBA" id="ARBA00004733"/>
    </source>
</evidence>
<comment type="cofactor">
    <cofactor evidence="1">
        <name>pyridoxal 5'-phosphate</name>
        <dbReference type="ChEBI" id="CHEBI:597326"/>
    </cofactor>
</comment>
<dbReference type="Pfam" id="PF00291">
    <property type="entry name" value="PALP"/>
    <property type="match status" value="1"/>
</dbReference>
<dbReference type="InterPro" id="IPR006316">
    <property type="entry name" value="Trp_synth_b-like"/>
</dbReference>
<dbReference type="GO" id="GO:0005737">
    <property type="term" value="C:cytoplasm"/>
    <property type="evidence" value="ECO:0007669"/>
    <property type="project" value="TreeGrafter"/>
</dbReference>
<evidence type="ECO:0000256" key="9">
    <source>
        <dbReference type="ARBA" id="ARBA00022898"/>
    </source>
</evidence>
<reference evidence="14 15" key="1">
    <citation type="submission" date="2019-03" db="EMBL/GenBank/DDBJ databases">
        <title>Genomic Encyclopedia of Archaeal and Bacterial Type Strains, Phase II (KMG-II): from individual species to whole genera.</title>
        <authorList>
            <person name="Goeker M."/>
        </authorList>
    </citation>
    <scope>NUCLEOTIDE SEQUENCE [LARGE SCALE GENOMIC DNA]</scope>
    <source>
        <strain evidence="14 15">DSM 45499</strain>
    </source>
</reference>
<comment type="subunit">
    <text evidence="5">Tetramer of two alpha and two beta chains.</text>
</comment>
<comment type="similarity">
    <text evidence="4">Belongs to the TrpB family.</text>
</comment>
<comment type="pathway">
    <text evidence="3">Amino-acid biosynthesis; L-tryptophan biosynthesis; L-tryptophan from chorismate: step 5/5.</text>
</comment>
<proteinExistence type="inferred from homology"/>
<dbReference type="RefSeq" id="WP_133905174.1">
    <property type="nucleotide sequence ID" value="NZ_SOCP01000009.1"/>
</dbReference>
<dbReference type="EMBL" id="SOCP01000009">
    <property type="protein sequence ID" value="TDV47883.1"/>
    <property type="molecule type" value="Genomic_DNA"/>
</dbReference>
<keyword evidence="8" id="KW-0822">Tryptophan biosynthesis</keyword>
<keyword evidence="7" id="KW-0028">Amino-acid biosynthesis</keyword>
<organism evidence="14 15">
    <name type="scientific">Actinophytocola oryzae</name>
    <dbReference type="NCBI Taxonomy" id="502181"/>
    <lineage>
        <taxon>Bacteria</taxon>
        <taxon>Bacillati</taxon>
        <taxon>Actinomycetota</taxon>
        <taxon>Actinomycetes</taxon>
        <taxon>Pseudonocardiales</taxon>
        <taxon>Pseudonocardiaceae</taxon>
    </lineage>
</organism>
<dbReference type="InterPro" id="IPR036052">
    <property type="entry name" value="TrpB-like_PALP_sf"/>
</dbReference>
<dbReference type="EC" id="4.2.1.20" evidence="6"/>
<dbReference type="NCBIfam" id="NF009057">
    <property type="entry name" value="PRK12391.1"/>
    <property type="match status" value="1"/>
</dbReference>
<evidence type="ECO:0000256" key="5">
    <source>
        <dbReference type="ARBA" id="ARBA00011270"/>
    </source>
</evidence>
<comment type="caution">
    <text evidence="14">The sequence shown here is derived from an EMBL/GenBank/DDBJ whole genome shotgun (WGS) entry which is preliminary data.</text>
</comment>
<evidence type="ECO:0000256" key="11">
    <source>
        <dbReference type="ARBA" id="ARBA00023239"/>
    </source>
</evidence>
<dbReference type="PANTHER" id="PTHR48077">
    <property type="entry name" value="TRYPTOPHAN SYNTHASE-RELATED"/>
    <property type="match status" value="1"/>
</dbReference>
<evidence type="ECO:0000256" key="8">
    <source>
        <dbReference type="ARBA" id="ARBA00022822"/>
    </source>
</evidence>
<dbReference type="GO" id="GO:0030170">
    <property type="term" value="F:pyridoxal phosphate binding"/>
    <property type="evidence" value="ECO:0007669"/>
    <property type="project" value="InterPro"/>
</dbReference>
<evidence type="ECO:0000256" key="1">
    <source>
        <dbReference type="ARBA" id="ARBA00001933"/>
    </source>
</evidence>
<evidence type="ECO:0000256" key="7">
    <source>
        <dbReference type="ARBA" id="ARBA00022605"/>
    </source>
</evidence>
<evidence type="ECO:0000259" key="13">
    <source>
        <dbReference type="Pfam" id="PF00291"/>
    </source>
</evidence>
<dbReference type="PIRSF" id="PIRSF500824">
    <property type="entry name" value="TrpB_prok"/>
    <property type="match status" value="1"/>
</dbReference>
<dbReference type="OrthoDB" id="9766131at2"/>
<gene>
    <name evidence="14" type="ORF">CLV71_109118</name>
</gene>
<evidence type="ECO:0000256" key="4">
    <source>
        <dbReference type="ARBA" id="ARBA00009982"/>
    </source>
</evidence>
<dbReference type="Proteomes" id="UP000294927">
    <property type="component" value="Unassembled WGS sequence"/>
</dbReference>
<dbReference type="Gene3D" id="3.40.50.1100">
    <property type="match status" value="2"/>
</dbReference>
<dbReference type="PANTHER" id="PTHR48077:SF6">
    <property type="entry name" value="TRYPTOPHAN SYNTHASE"/>
    <property type="match status" value="1"/>
</dbReference>